<dbReference type="EMBL" id="JBBNAE010000002">
    <property type="protein sequence ID" value="KAK9147185.1"/>
    <property type="molecule type" value="Genomic_DNA"/>
</dbReference>
<keyword evidence="2" id="KW-1133">Transmembrane helix</keyword>
<accession>A0AAP0K896</accession>
<feature type="region of interest" description="Disordered" evidence="1">
    <location>
        <begin position="26"/>
        <end position="46"/>
    </location>
</feature>
<feature type="transmembrane region" description="Helical" evidence="2">
    <location>
        <begin position="74"/>
        <end position="92"/>
    </location>
</feature>
<protein>
    <submittedName>
        <fullName evidence="3">Uncharacterized protein</fullName>
    </submittedName>
</protein>
<proteinExistence type="predicted"/>
<organism evidence="3 4">
    <name type="scientific">Stephania japonica</name>
    <dbReference type="NCBI Taxonomy" id="461633"/>
    <lineage>
        <taxon>Eukaryota</taxon>
        <taxon>Viridiplantae</taxon>
        <taxon>Streptophyta</taxon>
        <taxon>Embryophyta</taxon>
        <taxon>Tracheophyta</taxon>
        <taxon>Spermatophyta</taxon>
        <taxon>Magnoliopsida</taxon>
        <taxon>Ranunculales</taxon>
        <taxon>Menispermaceae</taxon>
        <taxon>Menispermoideae</taxon>
        <taxon>Cissampelideae</taxon>
        <taxon>Stephania</taxon>
    </lineage>
</organism>
<feature type="compositionally biased region" description="Low complexity" evidence="1">
    <location>
        <begin position="34"/>
        <end position="46"/>
    </location>
</feature>
<dbReference type="AlphaFoldDB" id="A0AAP0K896"/>
<gene>
    <name evidence="3" type="ORF">Sjap_007088</name>
</gene>
<keyword evidence="2" id="KW-0472">Membrane</keyword>
<sequence>MEERPKMMILMMMIMIAAEVRRLRERGRGKARRTPSSTSSTSSTSSSRFHSLRRRIEIGFVFDFADLLIHFQHIVILGFMIALLVIFWFYAFDINEEKQSALDYMKWDFASGKNRMLHRLKASYLYSYDDNPKDLISSSASMICIVCSCLLFASLASANLHFCETNSDYKWSMTIIVDIFKPNKRDYKAINEVKEFVHLEEADLNDWVLKKGMEDMKRWIETEVGKTRGTRCESRSVVRVREILRILRVSVVAAPSVPSMSGLFATQEADTPMVVTTFALLTIAAVIPEATVVPRMQTDIVPATSAEYDTKATAEARQWLEFKRHDLAVFYGGINVTATEQFLKSHKKIYSIITTEERVTTPISCAIRYARPRPMQAPSHHLVT</sequence>
<reference evidence="3 4" key="1">
    <citation type="submission" date="2024-01" db="EMBL/GenBank/DDBJ databases">
        <title>Genome assemblies of Stephania.</title>
        <authorList>
            <person name="Yang L."/>
        </authorList>
    </citation>
    <scope>NUCLEOTIDE SEQUENCE [LARGE SCALE GENOMIC DNA]</scope>
    <source>
        <strain evidence="3">QJT</strain>
        <tissue evidence="3">Leaf</tissue>
    </source>
</reference>
<keyword evidence="2" id="KW-0812">Transmembrane</keyword>
<evidence type="ECO:0000256" key="1">
    <source>
        <dbReference type="SAM" id="MobiDB-lite"/>
    </source>
</evidence>
<feature type="transmembrane region" description="Helical" evidence="2">
    <location>
        <begin position="135"/>
        <end position="156"/>
    </location>
</feature>
<comment type="caution">
    <text evidence="3">The sequence shown here is derived from an EMBL/GenBank/DDBJ whole genome shotgun (WGS) entry which is preliminary data.</text>
</comment>
<evidence type="ECO:0000256" key="2">
    <source>
        <dbReference type="SAM" id="Phobius"/>
    </source>
</evidence>
<name>A0AAP0K896_9MAGN</name>
<evidence type="ECO:0000313" key="3">
    <source>
        <dbReference type="EMBL" id="KAK9147185.1"/>
    </source>
</evidence>
<evidence type="ECO:0000313" key="4">
    <source>
        <dbReference type="Proteomes" id="UP001417504"/>
    </source>
</evidence>
<keyword evidence="4" id="KW-1185">Reference proteome</keyword>
<dbReference type="Proteomes" id="UP001417504">
    <property type="component" value="Unassembled WGS sequence"/>
</dbReference>